<dbReference type="Proteomes" id="UP000465812">
    <property type="component" value="Chromosome"/>
</dbReference>
<evidence type="ECO:0000313" key="2">
    <source>
        <dbReference type="EMBL" id="BBY36843.1"/>
    </source>
</evidence>
<feature type="signal peptide" evidence="1">
    <location>
        <begin position="1"/>
        <end position="25"/>
    </location>
</feature>
<gene>
    <name evidence="2" type="ORF">MMAN_09770</name>
</gene>
<protein>
    <submittedName>
        <fullName evidence="2">Uncharacterized protein</fullName>
    </submittedName>
</protein>
<organism evidence="2 3">
    <name type="scientific">Mycobacterium mantenii</name>
    <dbReference type="NCBI Taxonomy" id="560555"/>
    <lineage>
        <taxon>Bacteria</taxon>
        <taxon>Bacillati</taxon>
        <taxon>Actinomycetota</taxon>
        <taxon>Actinomycetes</taxon>
        <taxon>Mycobacteriales</taxon>
        <taxon>Mycobacteriaceae</taxon>
        <taxon>Mycobacterium</taxon>
        <taxon>Mycobacterium avium complex (MAC)</taxon>
    </lineage>
</organism>
<evidence type="ECO:0000313" key="3">
    <source>
        <dbReference type="Proteomes" id="UP000465812"/>
    </source>
</evidence>
<accession>A0ABM7JMX8</accession>
<dbReference type="EMBL" id="AP022590">
    <property type="protein sequence ID" value="BBY36843.1"/>
    <property type="molecule type" value="Genomic_DNA"/>
</dbReference>
<evidence type="ECO:0000256" key="1">
    <source>
        <dbReference type="SAM" id="SignalP"/>
    </source>
</evidence>
<feature type="chain" id="PRO_5045035581" evidence="1">
    <location>
        <begin position="26"/>
        <end position="112"/>
    </location>
</feature>
<reference evidence="2 3" key="1">
    <citation type="journal article" date="2019" name="Emerg. Microbes Infect.">
        <title>Comprehensive subspecies identification of 175 nontuberculous mycobacteria species based on 7547 genomic profiles.</title>
        <authorList>
            <person name="Matsumoto Y."/>
            <person name="Kinjo T."/>
            <person name="Motooka D."/>
            <person name="Nabeya D."/>
            <person name="Jung N."/>
            <person name="Uechi K."/>
            <person name="Horii T."/>
            <person name="Iida T."/>
            <person name="Fujita J."/>
            <person name="Nakamura S."/>
        </authorList>
    </citation>
    <scope>NUCLEOTIDE SEQUENCE [LARGE SCALE GENOMIC DNA]</scope>
    <source>
        <strain evidence="2 3">JCM 18113</strain>
    </source>
</reference>
<sequence>MKKIATIIGAGAAALAIATAAPATAAQGGFDHNGNPHAWIKVGYQEMNIHPNHTGGYDQNYHGGCPGVSDRHQCDQLTQGITREWLAAPGRKVGGYWAEYYPNTGALRSGTW</sequence>
<keyword evidence="3" id="KW-1185">Reference proteome</keyword>
<name>A0ABM7JMX8_MYCNT</name>
<proteinExistence type="predicted"/>
<keyword evidence="1" id="KW-0732">Signal</keyword>